<reference evidence="1 2" key="1">
    <citation type="journal article" date="2009" name="PLoS ONE">
        <title>Rapid evolution of virulence and drug resistance in the emerging zoonotic pathogen Streptococcus suis.</title>
        <authorList>
            <person name="Holden M.T.G."/>
            <person name="Hauser H."/>
            <person name="Sanders M."/>
            <person name="Ngo T.H."/>
            <person name="Cherevach I."/>
            <person name="Cronin A."/>
            <person name="Goodhead I."/>
            <person name="Mungall K."/>
            <person name="Quail M.A."/>
            <person name="Price C."/>
            <person name="Rabbinowitsch E."/>
            <person name="Sharp S."/>
            <person name="Croucher N.J."/>
            <person name="Chieu T.B."/>
            <person name="Mai N.T.H."/>
            <person name="Diep T.S."/>
            <person name="Chinh N.T."/>
            <person name="Kehoe M."/>
            <person name="Leigh J.A."/>
            <person name="Ward P.N."/>
            <person name="Dowson C.G."/>
            <person name="Whatmore A.M."/>
            <person name="Chanter N."/>
            <person name="Iversen P."/>
            <person name="Gottschalk M."/>
            <person name="Slater J.D."/>
            <person name="Smith H.E."/>
            <person name="Spratt B.G."/>
            <person name="Xu J."/>
            <person name="Ye C."/>
            <person name="Bentley S."/>
            <person name="Barrell B.G."/>
            <person name="Schultsz C."/>
            <person name="Maskell D.J."/>
            <person name="Parkhill J."/>
        </authorList>
    </citation>
    <scope>NUCLEOTIDE SEQUENCE [LARGE SCALE GENOMIC DNA]</scope>
    <source>
        <strain evidence="1 2">BM407</strain>
    </source>
</reference>
<evidence type="ECO:0000313" key="2">
    <source>
        <dbReference type="Proteomes" id="UP000009077"/>
    </source>
</evidence>
<dbReference type="EMBL" id="FM252032">
    <property type="protein sequence ID" value="CAZ54958.1"/>
    <property type="molecule type" value="Genomic_DNA"/>
</dbReference>
<dbReference type="GeneID" id="8154133"/>
<proteinExistence type="predicted"/>
<dbReference type="NCBIfam" id="NF040982">
    <property type="entry name" value="ComGD"/>
    <property type="match status" value="1"/>
</dbReference>
<dbReference type="KEGG" id="ssb:SSUBM407_0126"/>
<protein>
    <submittedName>
        <fullName evidence="1">Competence protein</fullName>
    </submittedName>
</protein>
<accession>A0A0H3MT39</accession>
<dbReference type="RefSeq" id="WP_011921721.1">
    <property type="nucleotide sequence ID" value="NC_012926.1"/>
</dbReference>
<sequence>MLRRKNKAFTLFESLLTLLVVSFLAVSLSGTVQTVFRSVQEEIFLWEFEAIYKDSQKLAASSHKKVNLAIGGQEVTNGYQAVEVPRNVEVLEEKTIQFEEDGGNSSLTKIRFHLSQKIVTYQLYIGSGRYKKTEE</sequence>
<organism evidence="1 2">
    <name type="scientific">Streptococcus suis (strain BM407)</name>
    <dbReference type="NCBI Taxonomy" id="568814"/>
    <lineage>
        <taxon>Bacteria</taxon>
        <taxon>Bacillati</taxon>
        <taxon>Bacillota</taxon>
        <taxon>Bacilli</taxon>
        <taxon>Lactobacillales</taxon>
        <taxon>Streptococcaceae</taxon>
        <taxon>Streptococcus</taxon>
    </lineage>
</organism>
<keyword evidence="2" id="KW-1185">Reference proteome</keyword>
<dbReference type="AlphaFoldDB" id="A0A0H3MT39"/>
<evidence type="ECO:0000313" key="1">
    <source>
        <dbReference type="EMBL" id="CAZ54958.1"/>
    </source>
</evidence>
<dbReference type="InterPro" id="IPR016785">
    <property type="entry name" value="ComGD"/>
</dbReference>
<dbReference type="HOGENOM" id="CLU_144737_0_0_9"/>
<dbReference type="PATRIC" id="fig|568814.3.peg.145"/>
<gene>
    <name evidence="1" type="ordered locus">SSUBM407_0126</name>
</gene>
<dbReference type="Proteomes" id="UP000009077">
    <property type="component" value="Chromosome"/>
</dbReference>
<name>A0A0H3MT39_STRS4</name>